<evidence type="ECO:0000256" key="2">
    <source>
        <dbReference type="SAM" id="SignalP"/>
    </source>
</evidence>
<dbReference type="RefSeq" id="WP_378536125.1">
    <property type="nucleotide sequence ID" value="NZ_JBHSBH010000013.1"/>
</dbReference>
<evidence type="ECO:0000313" key="3">
    <source>
        <dbReference type="EMBL" id="MFC3998347.1"/>
    </source>
</evidence>
<accession>A0ABV8FQG1</accession>
<evidence type="ECO:0000313" key="4">
    <source>
        <dbReference type="Proteomes" id="UP001595847"/>
    </source>
</evidence>
<feature type="region of interest" description="Disordered" evidence="1">
    <location>
        <begin position="23"/>
        <end position="68"/>
    </location>
</feature>
<organism evidence="3 4">
    <name type="scientific">Nocardiopsis sediminis</name>
    <dbReference type="NCBI Taxonomy" id="1778267"/>
    <lineage>
        <taxon>Bacteria</taxon>
        <taxon>Bacillati</taxon>
        <taxon>Actinomycetota</taxon>
        <taxon>Actinomycetes</taxon>
        <taxon>Streptosporangiales</taxon>
        <taxon>Nocardiopsidaceae</taxon>
        <taxon>Nocardiopsis</taxon>
    </lineage>
</organism>
<evidence type="ECO:0008006" key="5">
    <source>
        <dbReference type="Google" id="ProtNLM"/>
    </source>
</evidence>
<reference evidence="4" key="1">
    <citation type="journal article" date="2019" name="Int. J. Syst. Evol. Microbiol.">
        <title>The Global Catalogue of Microorganisms (GCM) 10K type strain sequencing project: providing services to taxonomists for standard genome sequencing and annotation.</title>
        <authorList>
            <consortium name="The Broad Institute Genomics Platform"/>
            <consortium name="The Broad Institute Genome Sequencing Center for Infectious Disease"/>
            <person name="Wu L."/>
            <person name="Ma J."/>
        </authorList>
    </citation>
    <scope>NUCLEOTIDE SEQUENCE [LARGE SCALE GENOMIC DNA]</scope>
    <source>
        <strain evidence="4">TBRC 1826</strain>
    </source>
</reference>
<dbReference type="InterPro" id="IPR011047">
    <property type="entry name" value="Quinoprotein_ADH-like_sf"/>
</dbReference>
<proteinExistence type="predicted"/>
<evidence type="ECO:0000256" key="1">
    <source>
        <dbReference type="SAM" id="MobiDB-lite"/>
    </source>
</evidence>
<keyword evidence="2" id="KW-0732">Signal</keyword>
<dbReference type="PROSITE" id="PS51257">
    <property type="entry name" value="PROKAR_LIPOPROTEIN"/>
    <property type="match status" value="1"/>
</dbReference>
<sequence>MGFRPRVPVAAVAVLLAGAACTGEPAQPPGATQSPRPLPTSFGGEPPPGVAGAPSRFLHGPGSDGPDILDDPMGVRIQAVGDAFLISSNSEERHVLQDAADGATLWEGGHRVDGFGTDRDGSDVLVLTGDDGTTTVVGDDGEAVWSGDGGRDSYVGGVVVRRPEGWSADDPYGDFTVRGTDGAEIWDFAFTPPPGADPGDSGDPDGRGDGEGNGSEEGDTEPPLFGDPDAPSAAPDPDRLGVPVGAHGDALLLTDGSGLFQARDIGDDTGELLWSVAGDDPALAGDSGVPLPQPQIVGYYDLPGTGDGPEATAAGEPEDAPASGEPDGGAPEARPTVLLRWSFPEDPSLLSLHDLDDGATLWTLTEPGANPVDREFTPAQVTGTVYDPATGTLLLPQASGAASLIAVDLATGAQRWEFEDADERSIVPAVALSGYVYGDSRSADDTESSQVVLEAETKDVVADDLDSYVEAATGDGHVLVVRDRQRFVFPPPGDPAPGVSASPTR</sequence>
<protein>
    <recommendedName>
        <fullName evidence="5">Pyrrolo-quinoline quinone</fullName>
    </recommendedName>
</protein>
<gene>
    <name evidence="3" type="ORF">ACFOVU_20645</name>
</gene>
<name>A0ABV8FQG1_9ACTN</name>
<dbReference type="InterPro" id="IPR015943">
    <property type="entry name" value="WD40/YVTN_repeat-like_dom_sf"/>
</dbReference>
<feature type="region of interest" description="Disordered" evidence="1">
    <location>
        <begin position="300"/>
        <end position="333"/>
    </location>
</feature>
<comment type="caution">
    <text evidence="3">The sequence shown here is derived from an EMBL/GenBank/DDBJ whole genome shotgun (WGS) entry which is preliminary data.</text>
</comment>
<keyword evidence="4" id="KW-1185">Reference proteome</keyword>
<feature type="region of interest" description="Disordered" evidence="1">
    <location>
        <begin position="186"/>
        <end position="243"/>
    </location>
</feature>
<dbReference type="Gene3D" id="2.130.10.10">
    <property type="entry name" value="YVTN repeat-like/Quinoprotein amine dehydrogenase"/>
    <property type="match status" value="1"/>
</dbReference>
<dbReference type="Proteomes" id="UP001595847">
    <property type="component" value="Unassembled WGS sequence"/>
</dbReference>
<dbReference type="EMBL" id="JBHSBH010000013">
    <property type="protein sequence ID" value="MFC3998347.1"/>
    <property type="molecule type" value="Genomic_DNA"/>
</dbReference>
<feature type="chain" id="PRO_5047067272" description="Pyrrolo-quinoline quinone" evidence="2">
    <location>
        <begin position="27"/>
        <end position="505"/>
    </location>
</feature>
<feature type="signal peptide" evidence="2">
    <location>
        <begin position="1"/>
        <end position="26"/>
    </location>
</feature>
<dbReference type="SUPFAM" id="SSF50998">
    <property type="entry name" value="Quinoprotein alcohol dehydrogenase-like"/>
    <property type="match status" value="1"/>
</dbReference>